<dbReference type="Proteomes" id="UP000186132">
    <property type="component" value="Unassembled WGS sequence"/>
</dbReference>
<accession>A0A1M5T4L0</accession>
<dbReference type="Pfam" id="PF20177">
    <property type="entry name" value="DUF6542"/>
    <property type="match status" value="1"/>
</dbReference>
<feature type="compositionally biased region" description="Basic and acidic residues" evidence="1">
    <location>
        <begin position="76"/>
        <end position="93"/>
    </location>
</feature>
<feature type="region of interest" description="Disordered" evidence="1">
    <location>
        <begin position="1"/>
        <end position="100"/>
    </location>
</feature>
<keyword evidence="2" id="KW-1133">Transmembrane helix</keyword>
<dbReference type="EMBL" id="FQVU01000006">
    <property type="protein sequence ID" value="SHH45313.1"/>
    <property type="molecule type" value="Genomic_DNA"/>
</dbReference>
<keyword evidence="2" id="KW-0812">Transmembrane</keyword>
<dbReference type="AlphaFoldDB" id="A0A1M5T4L0"/>
<gene>
    <name evidence="4" type="ORF">SAMN05443575_3899</name>
</gene>
<dbReference type="InterPro" id="IPR046672">
    <property type="entry name" value="DUF6542"/>
</dbReference>
<feature type="transmembrane region" description="Helical" evidence="2">
    <location>
        <begin position="158"/>
        <end position="176"/>
    </location>
</feature>
<keyword evidence="5" id="KW-1185">Reference proteome</keyword>
<feature type="transmembrane region" description="Helical" evidence="2">
    <location>
        <begin position="131"/>
        <end position="151"/>
    </location>
</feature>
<evidence type="ECO:0000259" key="3">
    <source>
        <dbReference type="Pfam" id="PF20177"/>
    </source>
</evidence>
<evidence type="ECO:0000313" key="5">
    <source>
        <dbReference type="Proteomes" id="UP000186132"/>
    </source>
</evidence>
<dbReference type="STRING" id="1206085.SAMN05443575_3899"/>
<feature type="compositionally biased region" description="Basic and acidic residues" evidence="1">
    <location>
        <begin position="33"/>
        <end position="45"/>
    </location>
</feature>
<evidence type="ECO:0000256" key="1">
    <source>
        <dbReference type="SAM" id="MobiDB-lite"/>
    </source>
</evidence>
<sequence>MSGPSAPGGWSSAADDGWGPSTAVRGGTARKPARGEPSRGNRDGGHGTTPPADPRARASQRRPSDDWSPAGPASRDQQRANRAAERSVRDLEAQRNAAARPPERGLPAWAALVVLVVIAIAGGLIDTIGSIEVQGGFNIGIVAASVIAILVVKRSHMFPVVIAPPIVYTLGAAFQYTLRASGGNATKAKLDAAANYLVYGFPAIAAATAAVLIIAGIRMIIRK</sequence>
<feature type="transmembrane region" description="Helical" evidence="2">
    <location>
        <begin position="106"/>
        <end position="125"/>
    </location>
</feature>
<feature type="transmembrane region" description="Helical" evidence="2">
    <location>
        <begin position="196"/>
        <end position="221"/>
    </location>
</feature>
<reference evidence="4 5" key="1">
    <citation type="submission" date="2016-11" db="EMBL/GenBank/DDBJ databases">
        <authorList>
            <person name="Jaros S."/>
            <person name="Januszkiewicz K."/>
            <person name="Wedrychowicz H."/>
        </authorList>
    </citation>
    <scope>NUCLEOTIDE SEQUENCE [LARGE SCALE GENOMIC DNA]</scope>
    <source>
        <strain evidence="4 5">DSM 45627</strain>
    </source>
</reference>
<organism evidence="4 5">
    <name type="scientific">Jatrophihabitans endophyticus</name>
    <dbReference type="NCBI Taxonomy" id="1206085"/>
    <lineage>
        <taxon>Bacteria</taxon>
        <taxon>Bacillati</taxon>
        <taxon>Actinomycetota</taxon>
        <taxon>Actinomycetes</taxon>
        <taxon>Jatrophihabitantales</taxon>
        <taxon>Jatrophihabitantaceae</taxon>
        <taxon>Jatrophihabitans</taxon>
    </lineage>
</organism>
<name>A0A1M5T4L0_9ACTN</name>
<evidence type="ECO:0000256" key="2">
    <source>
        <dbReference type="SAM" id="Phobius"/>
    </source>
</evidence>
<feature type="compositionally biased region" description="Low complexity" evidence="1">
    <location>
        <begin position="1"/>
        <end position="17"/>
    </location>
</feature>
<proteinExistence type="predicted"/>
<protein>
    <recommendedName>
        <fullName evidence="3">DUF6542 domain-containing protein</fullName>
    </recommendedName>
</protein>
<evidence type="ECO:0000313" key="4">
    <source>
        <dbReference type="EMBL" id="SHH45313.1"/>
    </source>
</evidence>
<keyword evidence="2" id="KW-0472">Membrane</keyword>
<feature type="domain" description="DUF6542" evidence="3">
    <location>
        <begin position="105"/>
        <end position="221"/>
    </location>
</feature>